<organism evidence="3 4">
    <name type="scientific">Puccinia triticina</name>
    <dbReference type="NCBI Taxonomy" id="208348"/>
    <lineage>
        <taxon>Eukaryota</taxon>
        <taxon>Fungi</taxon>
        <taxon>Dikarya</taxon>
        <taxon>Basidiomycota</taxon>
        <taxon>Pucciniomycotina</taxon>
        <taxon>Pucciniomycetes</taxon>
        <taxon>Pucciniales</taxon>
        <taxon>Pucciniaceae</taxon>
        <taxon>Puccinia</taxon>
    </lineage>
</organism>
<accession>A0ABY7CX70</accession>
<feature type="compositionally biased region" description="Low complexity" evidence="1">
    <location>
        <begin position="143"/>
        <end position="155"/>
    </location>
</feature>
<gene>
    <name evidence="3" type="ORF">PtA15_10A653</name>
</gene>
<feature type="region of interest" description="Disordered" evidence="1">
    <location>
        <begin position="192"/>
        <end position="233"/>
    </location>
</feature>
<feature type="compositionally biased region" description="Polar residues" evidence="1">
    <location>
        <begin position="156"/>
        <end position="167"/>
    </location>
</feature>
<evidence type="ECO:0000256" key="2">
    <source>
        <dbReference type="SAM" id="SignalP"/>
    </source>
</evidence>
<proteinExistence type="predicted"/>
<dbReference type="GeneID" id="77801746"/>
<name>A0ABY7CX70_9BASI</name>
<evidence type="ECO:0000313" key="4">
    <source>
        <dbReference type="Proteomes" id="UP001164743"/>
    </source>
</evidence>
<sequence>MNWGIYIFLAITAASGTDEVDPGEHLFEPTCIMQPWVPDTVSDGRLGFDPDDFLNLDSEGDQLPRSSNSRPPGYERLQEHFAPQGYSPSDFLSDLLGPPITHNVEHRISSSSTADEGGAQMAGAAFQPHATNKGSPTDERQQADFSSSEDSFQFQPNGVSMQPLQPSQKHDDGLEGTFDQLDIWFKYTQDATRSPSEDGLQSDNPKAISNHADINLPSSSSKNAHIESPVSAPSQARHEILSKLLQNNQEQLSICMTNYADTMISSSSETSHSASPVVSSSQDRYQIFSKLLQISEEQLSICKKLSADLMEKSVGLIFPQVSQKNPFEGHQLKSIPRHIPEMTQENVSLKEYQFGLICRILKKQNPDRRTKNRRWESSKLHQ</sequence>
<dbReference type="Proteomes" id="UP001164743">
    <property type="component" value="Chromosome 10A"/>
</dbReference>
<keyword evidence="2" id="KW-0732">Signal</keyword>
<evidence type="ECO:0000256" key="1">
    <source>
        <dbReference type="SAM" id="MobiDB-lite"/>
    </source>
</evidence>
<keyword evidence="4" id="KW-1185">Reference proteome</keyword>
<dbReference type="EMBL" id="CP110430">
    <property type="protein sequence ID" value="WAQ89229.1"/>
    <property type="molecule type" value="Genomic_DNA"/>
</dbReference>
<feature type="chain" id="PRO_5045465641" evidence="2">
    <location>
        <begin position="17"/>
        <end position="382"/>
    </location>
</feature>
<feature type="region of interest" description="Disordered" evidence="1">
    <location>
        <begin position="128"/>
        <end position="175"/>
    </location>
</feature>
<evidence type="ECO:0000313" key="3">
    <source>
        <dbReference type="EMBL" id="WAQ89229.1"/>
    </source>
</evidence>
<feature type="signal peptide" evidence="2">
    <location>
        <begin position="1"/>
        <end position="16"/>
    </location>
</feature>
<reference evidence="3" key="1">
    <citation type="submission" date="2022-10" db="EMBL/GenBank/DDBJ databases">
        <title>Puccinia triticina Genome sequencing and assembly.</title>
        <authorList>
            <person name="Li C."/>
        </authorList>
    </citation>
    <scope>NUCLEOTIDE SEQUENCE</scope>
    <source>
        <strain evidence="3">Pt15</strain>
    </source>
</reference>
<feature type="compositionally biased region" description="Polar residues" evidence="1">
    <location>
        <begin position="192"/>
        <end position="204"/>
    </location>
</feature>
<protein>
    <submittedName>
        <fullName evidence="3">Uncharacterized protein</fullName>
    </submittedName>
</protein>
<feature type="region of interest" description="Disordered" evidence="1">
    <location>
        <begin position="55"/>
        <end position="76"/>
    </location>
</feature>
<dbReference type="RefSeq" id="XP_053024784.1">
    <property type="nucleotide sequence ID" value="XM_053160851.1"/>
</dbReference>